<evidence type="ECO:0000313" key="5">
    <source>
        <dbReference type="EMBL" id="KOO66067.1"/>
    </source>
</evidence>
<name>A0A8E1QX73_9BACT</name>
<keyword evidence="1" id="KW-0479">Metal-binding</keyword>
<dbReference type="PANTHER" id="PTHR31302">
    <property type="entry name" value="TRANSMEMBRANE PROTEIN WITH METALLOPHOSPHOESTERASE DOMAIN-RELATED"/>
    <property type="match status" value="1"/>
</dbReference>
<keyword evidence="2" id="KW-0378">Hydrolase</keyword>
<dbReference type="SUPFAM" id="SSF56300">
    <property type="entry name" value="Metallo-dependent phosphatases"/>
    <property type="match status" value="1"/>
</dbReference>
<evidence type="ECO:0000256" key="2">
    <source>
        <dbReference type="ARBA" id="ARBA00022801"/>
    </source>
</evidence>
<evidence type="ECO:0000313" key="6">
    <source>
        <dbReference type="Proteomes" id="UP000036951"/>
    </source>
</evidence>
<dbReference type="GO" id="GO:0046872">
    <property type="term" value="F:metal ion binding"/>
    <property type="evidence" value="ECO:0007669"/>
    <property type="project" value="UniProtKB-KW"/>
</dbReference>
<keyword evidence="3" id="KW-1133">Transmembrane helix</keyword>
<feature type="transmembrane region" description="Helical" evidence="3">
    <location>
        <begin position="6"/>
        <end position="25"/>
    </location>
</feature>
<dbReference type="OrthoDB" id="9780884at2"/>
<accession>A0A8E1QX73</accession>
<evidence type="ECO:0000256" key="3">
    <source>
        <dbReference type="SAM" id="Phobius"/>
    </source>
</evidence>
<dbReference type="GO" id="GO:0008758">
    <property type="term" value="F:UDP-2,3-diacylglucosamine hydrolase activity"/>
    <property type="evidence" value="ECO:0007669"/>
    <property type="project" value="TreeGrafter"/>
</dbReference>
<organism evidence="5 6">
    <name type="scientific">Xylanibacter rarus</name>
    <dbReference type="NCBI Taxonomy" id="1676614"/>
    <lineage>
        <taxon>Bacteria</taxon>
        <taxon>Pseudomonadati</taxon>
        <taxon>Bacteroidota</taxon>
        <taxon>Bacteroidia</taxon>
        <taxon>Bacteroidales</taxon>
        <taxon>Prevotellaceae</taxon>
        <taxon>Xylanibacter</taxon>
    </lineage>
</organism>
<dbReference type="InterPro" id="IPR004843">
    <property type="entry name" value="Calcineurin-like_PHP"/>
</dbReference>
<dbReference type="InterPro" id="IPR051158">
    <property type="entry name" value="Metallophosphoesterase_sf"/>
</dbReference>
<dbReference type="Gene3D" id="3.60.21.10">
    <property type="match status" value="1"/>
</dbReference>
<feature type="domain" description="Calcineurin-like phosphoesterase" evidence="4">
    <location>
        <begin position="151"/>
        <end position="331"/>
    </location>
</feature>
<keyword evidence="3" id="KW-0812">Transmembrane</keyword>
<sequence>MIARIFVLLVLMIILSDIYIDRRLLRRKTRYLWWQRLLWWTPGIILFVYTLVLTFSRDFAPERIELLNVYLFLFGVLAIPKFIFAVCSLLGWGHCRYHHTKNNWGNLVGLLLAIGQIYIVVYGSTIGFRKLDIRHEDFYSADLPQAFDGYRIVQFSDAHLGTYRGKDKKVFERIVDSINAQKADMIVFTGDLQNMSPEELYEFIPLLSSLSAKDGVYSILGNHDYSDYIKADDVVKVANEREIISREREFGWTLLLNENKTVKRGNDSIIVAGVENDGRGGEPKRTDLKKAMAGVDSSSFVLMLAHDPRLWRKEILPGSKAQLTLSGHTHAMQFSVFGMSPARLMYREWGGLYHEGNRAINVSVGTGGFIPFRFGASHEISVITLHKKGA</sequence>
<dbReference type="AlphaFoldDB" id="A0A8E1QX73"/>
<dbReference type="InterPro" id="IPR029052">
    <property type="entry name" value="Metallo-depent_PP-like"/>
</dbReference>
<dbReference type="CDD" id="cd07385">
    <property type="entry name" value="MPP_YkuE_C"/>
    <property type="match status" value="1"/>
</dbReference>
<protein>
    <submittedName>
        <fullName evidence="5">Serine/threonine protein phosphatase</fullName>
    </submittedName>
</protein>
<dbReference type="GO" id="GO:0016020">
    <property type="term" value="C:membrane"/>
    <property type="evidence" value="ECO:0007669"/>
    <property type="project" value="GOC"/>
</dbReference>
<keyword evidence="3" id="KW-0472">Membrane</keyword>
<feature type="transmembrane region" description="Helical" evidence="3">
    <location>
        <begin position="104"/>
        <end position="124"/>
    </location>
</feature>
<evidence type="ECO:0000259" key="4">
    <source>
        <dbReference type="Pfam" id="PF00149"/>
    </source>
</evidence>
<dbReference type="RefSeq" id="WP_053399243.1">
    <property type="nucleotide sequence ID" value="NZ_LFQU01000048.1"/>
</dbReference>
<dbReference type="EMBL" id="LFQU01000048">
    <property type="protein sequence ID" value="KOO66067.1"/>
    <property type="molecule type" value="Genomic_DNA"/>
</dbReference>
<dbReference type="GO" id="GO:0009245">
    <property type="term" value="P:lipid A biosynthetic process"/>
    <property type="evidence" value="ECO:0007669"/>
    <property type="project" value="TreeGrafter"/>
</dbReference>
<evidence type="ECO:0000256" key="1">
    <source>
        <dbReference type="ARBA" id="ARBA00022723"/>
    </source>
</evidence>
<dbReference type="Proteomes" id="UP000036951">
    <property type="component" value="Unassembled WGS sequence"/>
</dbReference>
<dbReference type="Pfam" id="PF00149">
    <property type="entry name" value="Metallophos"/>
    <property type="match status" value="1"/>
</dbReference>
<feature type="transmembrane region" description="Helical" evidence="3">
    <location>
        <begin position="37"/>
        <end position="55"/>
    </location>
</feature>
<feature type="transmembrane region" description="Helical" evidence="3">
    <location>
        <begin position="67"/>
        <end position="92"/>
    </location>
</feature>
<gene>
    <name evidence="5" type="ORF">ACU52_14030</name>
</gene>
<keyword evidence="6" id="KW-1185">Reference proteome</keyword>
<comment type="caution">
    <text evidence="5">The sequence shown here is derived from an EMBL/GenBank/DDBJ whole genome shotgun (WGS) entry which is preliminary data.</text>
</comment>
<dbReference type="PANTHER" id="PTHR31302:SF31">
    <property type="entry name" value="PHOSPHODIESTERASE YAEI"/>
    <property type="match status" value="1"/>
</dbReference>
<reference evidence="5 6" key="1">
    <citation type="submission" date="2015-06" db="EMBL/GenBank/DDBJ databases">
        <title>Prevotella sp. 109, sp. nov., a novel member of the family Prevotellaceae isolated from human faeces.</title>
        <authorList>
            <person name="Shkoporov A.N."/>
            <person name="Chaplin A.V."/>
            <person name="Kafarskaia L.I."/>
            <person name="Efimov B.A."/>
        </authorList>
    </citation>
    <scope>NUCLEOTIDE SEQUENCE [LARGE SCALE GENOMIC DNA]</scope>
    <source>
        <strain evidence="5 6">109</strain>
    </source>
</reference>
<proteinExistence type="predicted"/>